<dbReference type="KEGG" id="vcw:GJQ55_01335"/>
<proteinExistence type="predicted"/>
<name>A0A9E8FQB0_9GAMM</name>
<protein>
    <recommendedName>
        <fullName evidence="1">CWH43-like N-terminal domain-containing protein</fullName>
    </recommendedName>
</protein>
<dbReference type="RefSeq" id="WP_228345708.1">
    <property type="nucleotide sequence ID" value="NZ_CP045550.1"/>
</dbReference>
<gene>
    <name evidence="2" type="ORF">GJQ55_01335</name>
</gene>
<evidence type="ECO:0000313" key="2">
    <source>
        <dbReference type="EMBL" id="QQD23195.1"/>
    </source>
</evidence>
<feature type="domain" description="CWH43-like N-terminal" evidence="1">
    <location>
        <begin position="5"/>
        <end position="210"/>
    </location>
</feature>
<evidence type="ECO:0000313" key="3">
    <source>
        <dbReference type="Proteomes" id="UP000596074"/>
    </source>
</evidence>
<reference evidence="2 3" key="1">
    <citation type="submission" date="2019-11" db="EMBL/GenBank/DDBJ databases">
        <title>Venatorbacter sp. nov. a predator of Campylobacter and other Gram-negative bacteria.</title>
        <authorList>
            <person name="Saeedi A."/>
            <person name="Cummings N.J."/>
            <person name="Connerton I.F."/>
            <person name="Connerton P.L."/>
        </authorList>
    </citation>
    <scope>NUCLEOTIDE SEQUENCE [LARGE SCALE GENOMIC DNA]</scope>
    <source>
        <strain evidence="2">XL5</strain>
    </source>
</reference>
<dbReference type="InterPro" id="IPR019402">
    <property type="entry name" value="CWH43_N"/>
</dbReference>
<evidence type="ECO:0000259" key="1">
    <source>
        <dbReference type="Pfam" id="PF10277"/>
    </source>
</evidence>
<sequence>MSFGQFIALISFVLSMGTIAVTYYVGTTQGTALLCNPFIVGCTDITHTGMKGAAGFIFRGGLVTACAFFMVWWVVMHTWLQGRSNRIALNAMTILGVIGAIGLIVGTAVLLPEKAESPFKVHVKGANLFFQGTIIAILISYVLIYKARKNGFEVPSFRLKSIILIALTVMSILVEGAAITVNMSNKSRIIEWWGTLFVGMYFLSSYWDWKRVRLVSEDR</sequence>
<dbReference type="AlphaFoldDB" id="A0A9E8FQB0"/>
<dbReference type="Pfam" id="PF10277">
    <property type="entry name" value="Frag1"/>
    <property type="match status" value="1"/>
</dbReference>
<dbReference type="EMBL" id="CP046056">
    <property type="protein sequence ID" value="QQD23195.1"/>
    <property type="molecule type" value="Genomic_DNA"/>
</dbReference>
<accession>A0A9E8FQB0</accession>
<organism evidence="2 3">
    <name type="scientific">Venatoribacter cucullus</name>
    <dbReference type="NCBI Taxonomy" id="2661630"/>
    <lineage>
        <taxon>Bacteria</taxon>
        <taxon>Pseudomonadati</taxon>
        <taxon>Pseudomonadota</taxon>
        <taxon>Gammaproteobacteria</taxon>
        <taxon>Oceanospirillales</taxon>
        <taxon>Oceanospirillaceae</taxon>
        <taxon>Venatoribacter</taxon>
    </lineage>
</organism>
<dbReference type="Proteomes" id="UP000596074">
    <property type="component" value="Chromosome"/>
</dbReference>
<keyword evidence="3" id="KW-1185">Reference proteome</keyword>